<dbReference type="InterPro" id="IPR006626">
    <property type="entry name" value="PbH1"/>
</dbReference>
<dbReference type="SUPFAM" id="SSF51126">
    <property type="entry name" value="Pectin lyase-like"/>
    <property type="match status" value="1"/>
</dbReference>
<dbReference type="PANTHER" id="PTHR11319:SF35">
    <property type="entry name" value="OUTER MEMBRANE PROTEIN PMPC-RELATED"/>
    <property type="match status" value="1"/>
</dbReference>
<dbReference type="Pfam" id="PF18998">
    <property type="entry name" value="Flg_new_2"/>
    <property type="match status" value="2"/>
</dbReference>
<keyword evidence="8" id="KW-1133">Transmembrane helix</keyword>
<sequence>MKKRLFSILLICCMVLTLLPTTVFAEDGTEGTPVCTCETACTAESRNAECPVCGAEGALAENCGKYAAEESGQTGTSNGASAITAADVQALIDALPEAETISADNAADVEAQLEAIDEAKVQLSDEDFAVLDFTRYDAAAAALMALSGEPDTAFAPQTANDHTHCYCGGSVTAGDHTSHSDVTYTAWDGTSSITYTNNIAYVYLTGNATINSNLVVDGTTLYLCLNGKTYSSNGTNKIEVKNGGRLVLCDCQGGGTIKGATSGWGGMCIYLYTSRLDMFGGKLTGGKVTGKGGGGAIALDDQQCIFNMYGGEISGNNGRNYGGAIFRKFNANMPNTTGGAFNMYGGTIKDNTAKNGGAFFSTTGGTINMTGGTISGNKATQSSSDAGGGAIYMRGNGKINISGSAQITGNSSSLDGGAILMGWGTINISDSAKISNNTASRWGGAICLRQDSNQSTTLNMRGGEISGNRATKEGGAVHVLDKDCQFFLYDGKITGNTSGDGGAIYLNQEPSWLIMQGGEISGNTATGNGGGVYIYRTGSVCQLYSGKIENNKASGNGGGIYINPSNSGQLRVGNKPLVQNNTVSDKANNVYLPSGKTLTIEIGMSKGASVGVTTANTSYPVAFSNNYKKDYANYFFADDANAHVEYKDDQKLYLVSGAVARPLTVTFDPNGGMLAEADKTKSLTTGEPYGTLPVPNYEGYDFAGWYTEQNGGTKIESDTTVTVFGTQTLYAHWTEHEYTVTVVKIGMPEWGSVTPMSTKAKAGETVTLTATPTTGNQFLEWVFLNKPEGGGWVNPVLTFTMPAEDLTIQAKFTVKNYSIGYTTVGVAGGSAWYVRWGDRVFDYLPKNPTYQDWVFTGWKCGDVTVTEDMTYGDLAGSDTVSGIHIDAQWHQHKFNMWMNNTPGTLKSPADCTHNALHYWMCSCDLIEYNDDHLYEEPGTALGHLWSWTSNGNGTHTRTCQRENCNTTETDTCSGGTATCTAKAKCSTCNAEYGEKLPHDFTAETAEEQYLKSSSNCTEKAVYYKSCTVCGLSSKGTASEATFESGSVLGHEWGAWTSNGDSTHTRICSRDASHTETKDCHGGTADCTHKAVCTVCGGAYGEMAAHAFTAETVEENYLKSDATCTEKAVYYKSCAVCGLSSEGTADEATFFSGNVLGHDWDDPSYTWAPVPDGFMCAATKVCKRCHTDFSEIATVTYAVTTEPTCLHEGTGTYTATFSAAFGFPMQTKDVTLPATGHDWGKTEYTWTSTEDGYDCTAKRVCRNDAAHVESETVVTDYRVVTAPTCLEPGLGNFIATFAATWATEGVSKEISLAALDHDFGAWTSNGDGTHTRICSRDASHTETKECHGGTATCTEKAVCADCKTAYGATDSDNHAAGCTPEWTITETEHAQNYALCGKVIVAKEAHTFGDWTITQNPTANQNGEKEHSCQVCQYTETKAIPATGDGSKDTCYTIKATAGKGGTVSPAGDVNVRKGKDQTFTITPDKGYAISDVKIDGKSIGAVNAYMFRQVSGNHTLEVTFVKETQNPQTGDFSNPMLWVGLLLVSAFAFTGTVLYRRRKA</sequence>
<keyword evidence="4" id="KW-0964">Secreted</keyword>
<dbReference type="InterPro" id="IPR042229">
    <property type="entry name" value="Listeria/Bacterioides_rpt_sf"/>
</dbReference>
<dbReference type="Proteomes" id="UP000651482">
    <property type="component" value="Unassembled WGS sequence"/>
</dbReference>
<protein>
    <submittedName>
        <fullName evidence="11">InlB B-repeat-containing protein</fullName>
    </submittedName>
</protein>
<dbReference type="InterPro" id="IPR013378">
    <property type="entry name" value="InlB-like_B-rpt"/>
</dbReference>
<keyword evidence="6 8" id="KW-0472">Membrane</keyword>
<evidence type="ECO:0000256" key="2">
    <source>
        <dbReference type="ARBA" id="ARBA00004442"/>
    </source>
</evidence>
<dbReference type="InterPro" id="IPR044060">
    <property type="entry name" value="Bacterial_rp_domain"/>
</dbReference>
<dbReference type="Gene3D" id="2.60.40.4270">
    <property type="entry name" value="Listeria-Bacteroides repeat domain"/>
    <property type="match status" value="1"/>
</dbReference>
<name>A0A926D9P5_9FIRM</name>
<dbReference type="Pfam" id="PF09479">
    <property type="entry name" value="Flg_new"/>
    <property type="match status" value="1"/>
</dbReference>
<dbReference type="GO" id="GO:0005576">
    <property type="term" value="C:extracellular region"/>
    <property type="evidence" value="ECO:0007669"/>
    <property type="project" value="UniProtKB-SubCell"/>
</dbReference>
<dbReference type="GO" id="GO:0009279">
    <property type="term" value="C:cell outer membrane"/>
    <property type="evidence" value="ECO:0007669"/>
    <property type="project" value="UniProtKB-SubCell"/>
</dbReference>
<feature type="transmembrane region" description="Helical" evidence="8">
    <location>
        <begin position="1536"/>
        <end position="1555"/>
    </location>
</feature>
<comment type="subcellular location">
    <subcellularLocation>
        <location evidence="1">Cell envelope</location>
    </subcellularLocation>
    <subcellularLocation>
        <location evidence="2">Cell outer membrane</location>
    </subcellularLocation>
    <subcellularLocation>
        <location evidence="3">Secreted</location>
    </subcellularLocation>
</comment>
<comment type="caution">
    <text evidence="11">The sequence shown here is derived from an EMBL/GenBank/DDBJ whole genome shotgun (WGS) entry which is preliminary data.</text>
</comment>
<dbReference type="InterPro" id="IPR011050">
    <property type="entry name" value="Pectin_lyase_fold/virulence"/>
</dbReference>
<evidence type="ECO:0000313" key="11">
    <source>
        <dbReference type="EMBL" id="MBC8533889.1"/>
    </source>
</evidence>
<evidence type="ECO:0000256" key="1">
    <source>
        <dbReference type="ARBA" id="ARBA00004196"/>
    </source>
</evidence>
<dbReference type="Gene3D" id="2.160.20.20">
    <property type="match status" value="1"/>
</dbReference>
<feature type="signal peptide" evidence="9">
    <location>
        <begin position="1"/>
        <end position="25"/>
    </location>
</feature>
<evidence type="ECO:0000256" key="8">
    <source>
        <dbReference type="SAM" id="Phobius"/>
    </source>
</evidence>
<keyword evidence="7" id="KW-0998">Cell outer membrane</keyword>
<evidence type="ECO:0000256" key="4">
    <source>
        <dbReference type="ARBA" id="ARBA00022525"/>
    </source>
</evidence>
<evidence type="ECO:0000256" key="3">
    <source>
        <dbReference type="ARBA" id="ARBA00004613"/>
    </source>
</evidence>
<dbReference type="PANTHER" id="PTHR11319">
    <property type="entry name" value="G PROTEIN-COUPLED RECEPTOR-RELATED"/>
    <property type="match status" value="1"/>
</dbReference>
<dbReference type="NCBIfam" id="TIGR02543">
    <property type="entry name" value="List_Bact_rpt"/>
    <property type="match status" value="1"/>
</dbReference>
<keyword evidence="12" id="KW-1185">Reference proteome</keyword>
<feature type="domain" description="Bacterial repeat" evidence="10">
    <location>
        <begin position="1451"/>
        <end position="1492"/>
    </location>
</feature>
<dbReference type="SMART" id="SM00710">
    <property type="entry name" value="PbH1"/>
    <property type="match status" value="7"/>
</dbReference>
<accession>A0A926D9P5</accession>
<dbReference type="RefSeq" id="WP_249319544.1">
    <property type="nucleotide sequence ID" value="NZ_JACRSN010000010.1"/>
</dbReference>
<evidence type="ECO:0000256" key="5">
    <source>
        <dbReference type="ARBA" id="ARBA00022729"/>
    </source>
</evidence>
<feature type="domain" description="Bacterial repeat" evidence="10">
    <location>
        <begin position="749"/>
        <end position="815"/>
    </location>
</feature>
<keyword evidence="5 9" id="KW-0732">Signal</keyword>
<evidence type="ECO:0000313" key="12">
    <source>
        <dbReference type="Proteomes" id="UP000651482"/>
    </source>
</evidence>
<keyword evidence="8" id="KW-0812">Transmembrane</keyword>
<proteinExistence type="predicted"/>
<evidence type="ECO:0000256" key="6">
    <source>
        <dbReference type="ARBA" id="ARBA00023136"/>
    </source>
</evidence>
<feature type="chain" id="PRO_5037496333" evidence="9">
    <location>
        <begin position="26"/>
        <end position="1560"/>
    </location>
</feature>
<dbReference type="Pfam" id="PF02415">
    <property type="entry name" value="Chlam_PMP"/>
    <property type="match status" value="1"/>
</dbReference>
<reference evidence="11" key="1">
    <citation type="submission" date="2020-08" db="EMBL/GenBank/DDBJ databases">
        <title>Genome public.</title>
        <authorList>
            <person name="Liu C."/>
            <person name="Sun Q."/>
        </authorList>
    </citation>
    <scope>NUCLEOTIDE SEQUENCE</scope>
    <source>
        <strain evidence="11">NSJ-40</strain>
    </source>
</reference>
<gene>
    <name evidence="11" type="ORF">IAG03_07710</name>
</gene>
<dbReference type="InterPro" id="IPR012332">
    <property type="entry name" value="Autotransporter_pectin_lyase_C"/>
</dbReference>
<evidence type="ECO:0000259" key="10">
    <source>
        <dbReference type="Pfam" id="PF18998"/>
    </source>
</evidence>
<evidence type="ECO:0000256" key="7">
    <source>
        <dbReference type="ARBA" id="ARBA00023237"/>
    </source>
</evidence>
<organism evidence="11 12">
    <name type="scientific">Yeguia hominis</name>
    <dbReference type="NCBI Taxonomy" id="2763662"/>
    <lineage>
        <taxon>Bacteria</taxon>
        <taxon>Bacillati</taxon>
        <taxon>Bacillota</taxon>
        <taxon>Clostridia</taxon>
        <taxon>Eubacteriales</taxon>
        <taxon>Yeguiaceae</taxon>
        <taxon>Yeguia</taxon>
    </lineage>
</organism>
<evidence type="ECO:0000256" key="9">
    <source>
        <dbReference type="SAM" id="SignalP"/>
    </source>
</evidence>
<dbReference type="EMBL" id="JACRSN010000010">
    <property type="protein sequence ID" value="MBC8533889.1"/>
    <property type="molecule type" value="Genomic_DNA"/>
</dbReference>
<dbReference type="InterPro" id="IPR003368">
    <property type="entry name" value="POMP_repeat"/>
</dbReference>